<reference evidence="4" key="1">
    <citation type="journal article" date="2019" name="Int. J. Syst. Evol. Microbiol.">
        <title>The Global Catalogue of Microorganisms (GCM) 10K type strain sequencing project: providing services to taxonomists for standard genome sequencing and annotation.</title>
        <authorList>
            <consortium name="The Broad Institute Genomics Platform"/>
            <consortium name="The Broad Institute Genome Sequencing Center for Infectious Disease"/>
            <person name="Wu L."/>
            <person name="Ma J."/>
        </authorList>
    </citation>
    <scope>NUCLEOTIDE SEQUENCE [LARGE SCALE GENOMIC DNA]</scope>
    <source>
        <strain evidence="4">JCM 31921</strain>
    </source>
</reference>
<evidence type="ECO:0000256" key="1">
    <source>
        <dbReference type="SAM" id="SignalP"/>
    </source>
</evidence>
<dbReference type="Pfam" id="PF00578">
    <property type="entry name" value="AhpC-TSA"/>
    <property type="match status" value="1"/>
</dbReference>
<gene>
    <name evidence="3" type="ORF">GCM10023092_19400</name>
</gene>
<dbReference type="InterPro" id="IPR000866">
    <property type="entry name" value="AhpC/TSA"/>
</dbReference>
<accession>A0ABP8MSZ9</accession>
<dbReference type="InterPro" id="IPR036249">
    <property type="entry name" value="Thioredoxin-like_sf"/>
</dbReference>
<dbReference type="PROSITE" id="PS51352">
    <property type="entry name" value="THIOREDOXIN_2"/>
    <property type="match status" value="1"/>
</dbReference>
<name>A0ABP8MSZ9_9BACT</name>
<evidence type="ECO:0000313" key="3">
    <source>
        <dbReference type="EMBL" id="GAA4455551.1"/>
    </source>
</evidence>
<keyword evidence="4" id="KW-1185">Reference proteome</keyword>
<evidence type="ECO:0000313" key="4">
    <source>
        <dbReference type="Proteomes" id="UP001501410"/>
    </source>
</evidence>
<feature type="domain" description="Thioredoxin" evidence="2">
    <location>
        <begin position="27"/>
        <end position="202"/>
    </location>
</feature>
<dbReference type="RefSeq" id="WP_344826082.1">
    <property type="nucleotide sequence ID" value="NZ_BAABEZ010000022.1"/>
</dbReference>
<evidence type="ECO:0000259" key="2">
    <source>
        <dbReference type="PROSITE" id="PS51352"/>
    </source>
</evidence>
<dbReference type="Proteomes" id="UP001501410">
    <property type="component" value="Unassembled WGS sequence"/>
</dbReference>
<comment type="caution">
    <text evidence="3">The sequence shown here is derived from an EMBL/GenBank/DDBJ whole genome shotgun (WGS) entry which is preliminary data.</text>
</comment>
<protein>
    <recommendedName>
        <fullName evidence="2">Thioredoxin domain-containing protein</fullName>
    </recommendedName>
</protein>
<keyword evidence="1" id="KW-0732">Signal</keyword>
<proteinExistence type="predicted"/>
<dbReference type="SUPFAM" id="SSF52833">
    <property type="entry name" value="Thioredoxin-like"/>
    <property type="match status" value="1"/>
</dbReference>
<dbReference type="InterPro" id="IPR013766">
    <property type="entry name" value="Thioredoxin_domain"/>
</dbReference>
<dbReference type="EMBL" id="BAABEZ010000022">
    <property type="protein sequence ID" value="GAA4455551.1"/>
    <property type="molecule type" value="Genomic_DNA"/>
</dbReference>
<sequence length="202" mass="22917">MHASFLKKTVLSAIFLVGMLADASAQLYPGQFAPSFSAKDIDGRFHSVEQYKGRKILMTFYRNISSFPSLARFLEIEQQKEYFRSKDIVVLAVFPSTKEVLQRFRDTAAYYQIIISDSEQALYRLFEIGDQASFRPKLLGHKKPAIKVEKSKLKGIEEKGMSDKAPADILIDAGGNIFNSYYGKYESDHIPLSKLKELIDSL</sequence>
<feature type="chain" id="PRO_5047280150" description="Thioredoxin domain-containing protein" evidence="1">
    <location>
        <begin position="24"/>
        <end position="202"/>
    </location>
</feature>
<feature type="signal peptide" evidence="1">
    <location>
        <begin position="1"/>
        <end position="23"/>
    </location>
</feature>
<organism evidence="3 4">
    <name type="scientific">Rurimicrobium arvi</name>
    <dbReference type="NCBI Taxonomy" id="2049916"/>
    <lineage>
        <taxon>Bacteria</taxon>
        <taxon>Pseudomonadati</taxon>
        <taxon>Bacteroidota</taxon>
        <taxon>Chitinophagia</taxon>
        <taxon>Chitinophagales</taxon>
        <taxon>Chitinophagaceae</taxon>
        <taxon>Rurimicrobium</taxon>
    </lineage>
</organism>
<dbReference type="Gene3D" id="3.40.30.10">
    <property type="entry name" value="Glutaredoxin"/>
    <property type="match status" value="1"/>
</dbReference>